<evidence type="ECO:0000313" key="3">
    <source>
        <dbReference type="EMBL" id="PRR85025.1"/>
    </source>
</evidence>
<dbReference type="EC" id="1.2.7.1" evidence="3"/>
<dbReference type="PANTHER" id="PTHR42730">
    <property type="entry name" value="2-OXOGLUTARATE SYNTHASE SUBUNIT KORC"/>
    <property type="match status" value="1"/>
</dbReference>
<dbReference type="RefSeq" id="WP_106009603.1">
    <property type="nucleotide sequence ID" value="NZ_JALCPJ010000017.1"/>
</dbReference>
<dbReference type="OrthoDB" id="9789125at2"/>
<dbReference type="PANTHER" id="PTHR42730:SF1">
    <property type="entry name" value="2-OXOGLUTARATE SYNTHASE SUBUNIT KORC"/>
    <property type="match status" value="1"/>
</dbReference>
<dbReference type="EMBL" id="PVXP01000026">
    <property type="protein sequence ID" value="PRR85025.1"/>
    <property type="molecule type" value="Genomic_DNA"/>
</dbReference>
<evidence type="ECO:0000259" key="2">
    <source>
        <dbReference type="Pfam" id="PF01558"/>
    </source>
</evidence>
<proteinExistence type="predicted"/>
<keyword evidence="3" id="KW-0670">Pyruvate</keyword>
<dbReference type="SUPFAM" id="SSF53323">
    <property type="entry name" value="Pyruvate-ferredoxin oxidoreductase, PFOR, domain III"/>
    <property type="match status" value="1"/>
</dbReference>
<gene>
    <name evidence="3" type="primary">porC_4</name>
    <name evidence="3" type="ORF">CLLU_20130</name>
</gene>
<comment type="caution">
    <text evidence="3">The sequence shown here is derived from an EMBL/GenBank/DDBJ whole genome shotgun (WGS) entry which is preliminary data.</text>
</comment>
<dbReference type="InterPro" id="IPR002869">
    <property type="entry name" value="Pyrv_flavodox_OxRed_cen"/>
</dbReference>
<evidence type="ECO:0000256" key="1">
    <source>
        <dbReference type="ARBA" id="ARBA00023002"/>
    </source>
</evidence>
<feature type="domain" description="Pyruvate/ketoisovalerate oxidoreductase catalytic" evidence="2">
    <location>
        <begin position="13"/>
        <end position="173"/>
    </location>
</feature>
<organism evidence="3 4">
    <name type="scientific">Clostridium luticellarii</name>
    <dbReference type="NCBI Taxonomy" id="1691940"/>
    <lineage>
        <taxon>Bacteria</taxon>
        <taxon>Bacillati</taxon>
        <taxon>Bacillota</taxon>
        <taxon>Clostridia</taxon>
        <taxon>Eubacteriales</taxon>
        <taxon>Clostridiaceae</taxon>
        <taxon>Clostridium</taxon>
    </lineage>
</organism>
<evidence type="ECO:0000313" key="4">
    <source>
        <dbReference type="Proteomes" id="UP000237798"/>
    </source>
</evidence>
<name>A0A2T0BMB4_9CLOT</name>
<dbReference type="InterPro" id="IPR052554">
    <property type="entry name" value="2-oxoglutarate_synth_KorC"/>
</dbReference>
<dbReference type="Gene3D" id="3.40.920.10">
    <property type="entry name" value="Pyruvate-ferredoxin oxidoreductase, PFOR, domain III"/>
    <property type="match status" value="1"/>
</dbReference>
<dbReference type="InterPro" id="IPR019752">
    <property type="entry name" value="Pyrv/ketoisovalerate_OxRed_cat"/>
</dbReference>
<reference evidence="3 4" key="1">
    <citation type="submission" date="2018-03" db="EMBL/GenBank/DDBJ databases">
        <title>Genome sequence of Clostridium luticellarii DSM 29923.</title>
        <authorList>
            <person name="Poehlein A."/>
            <person name="Daniel R."/>
        </authorList>
    </citation>
    <scope>NUCLEOTIDE SEQUENCE [LARGE SCALE GENOMIC DNA]</scope>
    <source>
        <strain evidence="3 4">DSM 29923</strain>
    </source>
</reference>
<dbReference type="AlphaFoldDB" id="A0A2T0BMB4"/>
<accession>A0A2T0BMB4</accession>
<protein>
    <submittedName>
        <fullName evidence="3">Pyruvate synthase subunit PorC</fullName>
        <ecNumber evidence="3">1.2.7.1</ecNumber>
    </submittedName>
</protein>
<keyword evidence="1 3" id="KW-0560">Oxidoreductase</keyword>
<sequence length="190" mass="20324">MSNQLELRLTGSGGQGLILGGVILAEAAIMEGKKVIQSQSYGPEARGGSSKAEVIISDEEIDFPKVLRTNLLLTLTQKSCSKYIGSLDRDGILLIDSSVMVPSTNKAKRVIQVPILKTANEVIGKSMVANIIAVGAINSILHIASEKSLEFAVLSRVPKGTEDLNKRALEAGYKLVKNYNSLKENCQLVG</sequence>
<dbReference type="Proteomes" id="UP000237798">
    <property type="component" value="Unassembled WGS sequence"/>
</dbReference>
<keyword evidence="4" id="KW-1185">Reference proteome</keyword>
<dbReference type="Pfam" id="PF01558">
    <property type="entry name" value="POR"/>
    <property type="match status" value="1"/>
</dbReference>
<dbReference type="GO" id="GO:0019164">
    <property type="term" value="F:pyruvate synthase activity"/>
    <property type="evidence" value="ECO:0007669"/>
    <property type="project" value="UniProtKB-EC"/>
</dbReference>